<accession>A0ACC0D2B1</accession>
<protein>
    <submittedName>
        <fullName evidence="1">Translational activator GCN1</fullName>
    </submittedName>
</protein>
<evidence type="ECO:0000313" key="2">
    <source>
        <dbReference type="Proteomes" id="UP001497680"/>
    </source>
</evidence>
<evidence type="ECO:0000313" key="1">
    <source>
        <dbReference type="EMBL" id="KAI6086854.1"/>
    </source>
</evidence>
<name>A0ACC0D2B1_9PEZI</name>
<proteinExistence type="predicted"/>
<sequence>MTEAAANGVSQAGIDFATVKLALFSSSTKTRIAQLRAIDEKLNEKTIDQSSIPKLLQLLFDTHRFYDDRSSRRAAQSCLASVFAVTDDAKVLAPFISAMRLESQKPGIATKNAFVLVEWCSILLTGLAGTPLWDKFGLELVHTDAAALEKCMQSTTRPSVSQSALVVTRRGLRAAFWRKELREKAIQDSVQALTAKGAQPTARNAVMLGVIAGVCARHDEAKKVLAAKKSEYFTFFTREVVGSRTPIPAHIATGLRDLFSDFVTLEDLEKDIIPPIEKGLLRAPEVVLDLLASLLRVLPSNLDLSQILNGHLLKPLLSNAKSSNPSIREGVLAVFKEAIARSHDVKIAEQIADEVLDPLKSGKVASADQRVLHSQMLERVPLSVSISTKIANGLPPVAVKEGNEGALGAEISVISRAVSSLLASGADLPKPVLDAFVKGLGDKKIPSRRLWLLQAGEAFISLAKDAQSTPANATKLAEAVSGPMADTWAEIIKNPSTAAQSGLIVGAYVFSFLALQVLPKIDSAAVKTVLKKAAVSKECLVAEPKPSFLLNHRVYSRLSTEVDTRWSLRALIAIYDDVLKASKNVQVAWSQALIYLVSSNTVPPQVRKETCEAISKLYIRDPTSMSEITIGGLWQWIESSLVEDTHSVASSAKFENAHLHLVLKPICLNDDEFKELGAEKSEEGLAKQMCLLLVIARNDLIPRASWIDLCLRVGLDPGTLAQKYEEKLIQQIKEKTSFDQKITAIRVAACNAAADLAFVAPDALTPKIVELIRADLATEELNEVGPVEAAIFRTPEGTAFIDVLAKKQSLPNKNTKDYDTLKWEEELRSQLAQKKGQQKKLTPDEQAKVNAQLKKESEIRRSIQQLESRLTRAFGIIKSLVNTPPMDSNLWIGPSISALLGALEAGAGSITGDAGPTAYLACSERVTPRLGAIRPFIGIATLRALGITSLPENLTEEGLEELVTRVLYRLRFAGEQRPFDAVSVVYMLSLVFVILRTGGIGSDADERDSQLVLAIEFLSFHTHVCVDDTVPRGDLISILITSMRQYNQHYKIIKDCFSDMVRCVAPNMSLDEIAVLAKGAIVPQASVRETVLQSISAEVDMSDLDFSEEIWIACHDDIPENVDLGRDIWDESGFKLSKDVPFKMLPYLESKDAQLRRAASRSLAEACKSYLSTVEDVMAKLRSSYTEFAKPKVPQLDEYGMPKKTDLSDPWEARHGVGAAFKELAIHLQKSQIDDFFNFLIEGGPLGDKNAAVRSEMLEAALVAVDLHGRALVDKLMKTFERTLSAPDKGSEAADRVNEAVIVMYGALARHLKPGDAKIPIVLERLLATLSTPSESVQYAVAECLPPLVRTCSDKSSKYFDQLLDILLNSKKYAEKRGAAYGLAGLIQGRGISSLRDYRILISLKSATENRKESQQREGAFLGFELLATILGRIFEPYVIQIVPQLLTGFGDTNGDVRDACLAAAKACFAKLSSYGVKQILPTLLYGLDDDQWRSKRGACELLGAMAYLDPQQLAQSLPDIIPPLTGVLNDSHKEVRSAANKSLKRFGEVIENPEVKSLVDILLKALSDPTKYTDEALDSLIKVQFVHYLDAPSLALVTRILQRGLGDRSNTKRKASQVIGSLAHLTERKDLIAHLPVLVSGLKLASVDPVPTTRATASRALGSLVEKLGEDALPDLIPGLMQTLKSDTGAGDRLGSAQALSEVLAGLGTTRLEETLPTILQNVESSKPAIREGFMSLFIFLPVCFGNSFANYLGKIIPPILAGLADEIESIRETALRAGRLLVKNFAARAVDLLLPELERGLADDSYRIRLSSVELVGDLLFNLTGITGKADAEDEEESAKEAGASLREVLGEEKRNKILSALYICRCDTASAVRAAAMSVWKALVATPRTLKELTPTLTQLIIRRLGSSNMEHKVIASNALGELIRRAGDGVLSSLLPTLEEGLQTATDTNARQGICLALKELISSASEEALEDHEKTLISVVRTALTDSDEDVREAAAEAFDSLQQIIGKRAIDHVLPYLLNLLRSEGEADNALSALLTLLTETTRSNVILPNLIPTLIAPPISAFNAKALASLSQVAGTAMNRRLPNIINSLMDNIVNAKDDELRVDLETSFDTVIQSIDEYDGLNTVMNVLLQLVKNDDHRKRAVTATRLANFFASSAVDYSRYDQDIIRALLISFDDRDKDVIKAAWTALSEFTKKLKKEEMEALVQSTRQTLLQVGVAGSNLPGFELPKGINAILPIFLQGLMNGTSEQRTSAALAISDIVDRTSEASLKPFVTQITGPLIRVVSERSTDVKAAILLTLNNLLEKMPTALKPFLPQLQRTFARALADTTSELLRSRAAKALGTLIKFTPRVDPLIAELVTGSKTSDPGVRTAMLKALYEVISKAGSNMGESSRAAVLGLIDLEPDSNDSVMTITNAKLLGALIKNVPPEAAHGLLKNRVATPHFTNSSVLALNAVLVESPQTLLESPLAEELPELLSQGMSNKNLFVADNSILATGKYLLTDSPKSFESTKPIFSTLATIINPGNPSDSRRLALVIVRTVSRANLEMVRPHLPLLAPPVFASVRDPVIPVKLAAEAAFIELFSVVDEDTKVFEKYMGGSGAADLPANTKRSMQDYFKRVAVRLGGQARERREAEGGQGGLGLANDEVEDEKEIWSVGGVEIGGGVFSQE</sequence>
<gene>
    <name evidence="1" type="ORF">F4821DRAFT_259611</name>
</gene>
<keyword evidence="2" id="KW-1185">Reference proteome</keyword>
<reference evidence="1 2" key="1">
    <citation type="journal article" date="2022" name="New Phytol.">
        <title>Ecological generalism drives hyperdiversity of secondary metabolite gene clusters in xylarialean endophytes.</title>
        <authorList>
            <person name="Franco M.E.E."/>
            <person name="Wisecaver J.H."/>
            <person name="Arnold A.E."/>
            <person name="Ju Y.M."/>
            <person name="Slot J.C."/>
            <person name="Ahrendt S."/>
            <person name="Moore L.P."/>
            <person name="Eastman K.E."/>
            <person name="Scott K."/>
            <person name="Konkel Z."/>
            <person name="Mondo S.J."/>
            <person name="Kuo A."/>
            <person name="Hayes R.D."/>
            <person name="Haridas S."/>
            <person name="Andreopoulos B."/>
            <person name="Riley R."/>
            <person name="LaButti K."/>
            <person name="Pangilinan J."/>
            <person name="Lipzen A."/>
            <person name="Amirebrahimi M."/>
            <person name="Yan J."/>
            <person name="Adam C."/>
            <person name="Keymanesh K."/>
            <person name="Ng V."/>
            <person name="Louie K."/>
            <person name="Northen T."/>
            <person name="Drula E."/>
            <person name="Henrissat B."/>
            <person name="Hsieh H.M."/>
            <person name="Youens-Clark K."/>
            <person name="Lutzoni F."/>
            <person name="Miadlikowska J."/>
            <person name="Eastwood D.C."/>
            <person name="Hamelin R.C."/>
            <person name="Grigoriev I.V."/>
            <person name="U'Ren J.M."/>
        </authorList>
    </citation>
    <scope>NUCLEOTIDE SEQUENCE [LARGE SCALE GENOMIC DNA]</scope>
    <source>
        <strain evidence="1 2">ER1909</strain>
    </source>
</reference>
<dbReference type="Proteomes" id="UP001497680">
    <property type="component" value="Unassembled WGS sequence"/>
</dbReference>
<organism evidence="1 2">
    <name type="scientific">Hypoxylon rubiginosum</name>
    <dbReference type="NCBI Taxonomy" id="110542"/>
    <lineage>
        <taxon>Eukaryota</taxon>
        <taxon>Fungi</taxon>
        <taxon>Dikarya</taxon>
        <taxon>Ascomycota</taxon>
        <taxon>Pezizomycotina</taxon>
        <taxon>Sordariomycetes</taxon>
        <taxon>Xylariomycetidae</taxon>
        <taxon>Xylariales</taxon>
        <taxon>Hypoxylaceae</taxon>
        <taxon>Hypoxylon</taxon>
    </lineage>
</organism>
<comment type="caution">
    <text evidence="1">The sequence shown here is derived from an EMBL/GenBank/DDBJ whole genome shotgun (WGS) entry which is preliminary data.</text>
</comment>
<dbReference type="EMBL" id="MU394312">
    <property type="protein sequence ID" value="KAI6086854.1"/>
    <property type="molecule type" value="Genomic_DNA"/>
</dbReference>